<feature type="compositionally biased region" description="Polar residues" evidence="1">
    <location>
        <begin position="918"/>
        <end position="929"/>
    </location>
</feature>
<dbReference type="Gene3D" id="3.40.50.410">
    <property type="entry name" value="von Willebrand factor, type A domain"/>
    <property type="match status" value="2"/>
</dbReference>
<dbReference type="SUPFAM" id="SSF53300">
    <property type="entry name" value="vWA-like"/>
    <property type="match status" value="2"/>
</dbReference>
<feature type="domain" description="VWFA" evidence="3">
    <location>
        <begin position="64"/>
        <end position="239"/>
    </location>
</feature>
<keyword evidence="2" id="KW-0472">Membrane</keyword>
<dbReference type="InterPro" id="IPR010768">
    <property type="entry name" value="GATase1-like"/>
</dbReference>
<evidence type="ECO:0000256" key="1">
    <source>
        <dbReference type="SAM" id="MobiDB-lite"/>
    </source>
</evidence>
<proteinExistence type="predicted"/>
<evidence type="ECO:0000259" key="3">
    <source>
        <dbReference type="PROSITE" id="PS50234"/>
    </source>
</evidence>
<dbReference type="Gene3D" id="3.40.50.880">
    <property type="match status" value="1"/>
</dbReference>
<feature type="transmembrane region" description="Helical" evidence="2">
    <location>
        <begin position="6"/>
        <end position="23"/>
    </location>
</feature>
<dbReference type="SMART" id="SM00327">
    <property type="entry name" value="VWA"/>
    <property type="match status" value="2"/>
</dbReference>
<dbReference type="InterPro" id="IPR029062">
    <property type="entry name" value="Class_I_gatase-like"/>
</dbReference>
<dbReference type="Pfam" id="PF00092">
    <property type="entry name" value="VWA"/>
    <property type="match status" value="1"/>
</dbReference>
<dbReference type="EMBL" id="PGTM01000042">
    <property type="protein sequence ID" value="PJF36601.1"/>
    <property type="molecule type" value="Genomic_DNA"/>
</dbReference>
<keyword evidence="2" id="KW-0812">Transmembrane</keyword>
<feature type="domain" description="VWFA" evidence="3">
    <location>
        <begin position="411"/>
        <end position="583"/>
    </location>
</feature>
<feature type="compositionally biased region" description="Basic and acidic residues" evidence="1">
    <location>
        <begin position="960"/>
        <end position="972"/>
    </location>
</feature>
<accession>A0A2M8PGD2</accession>
<dbReference type="Proteomes" id="UP000229681">
    <property type="component" value="Unassembled WGS sequence"/>
</dbReference>
<dbReference type="PANTHER" id="PTHR37947">
    <property type="entry name" value="BLL2462 PROTEIN"/>
    <property type="match status" value="1"/>
</dbReference>
<dbReference type="InterPro" id="IPR002035">
    <property type="entry name" value="VWF_A"/>
</dbReference>
<comment type="caution">
    <text evidence="4">The sequence shown here is derived from an EMBL/GenBank/DDBJ whole genome shotgun (WGS) entry which is preliminary data.</text>
</comment>
<reference evidence="4 5" key="1">
    <citation type="submission" date="2017-11" db="EMBL/GenBank/DDBJ databases">
        <title>Evolution of Phototrophy in the Chloroflexi Phylum Driven by Horizontal Gene Transfer.</title>
        <authorList>
            <person name="Ward L.M."/>
            <person name="Hemp J."/>
            <person name="Shih P.M."/>
            <person name="Mcglynn S.E."/>
            <person name="Fischer W."/>
        </authorList>
    </citation>
    <scope>NUCLEOTIDE SEQUENCE [LARGE SCALE GENOMIC DNA]</scope>
    <source>
        <strain evidence="4">JP3_13</strain>
    </source>
</reference>
<evidence type="ECO:0000256" key="2">
    <source>
        <dbReference type="SAM" id="Phobius"/>
    </source>
</evidence>
<name>A0A2M8PGD2_9CHLR</name>
<evidence type="ECO:0000313" key="4">
    <source>
        <dbReference type="EMBL" id="PJF36601.1"/>
    </source>
</evidence>
<dbReference type="InterPro" id="IPR036465">
    <property type="entry name" value="vWFA_dom_sf"/>
</dbReference>
<dbReference type="Pfam" id="PF07090">
    <property type="entry name" value="GATase1_like"/>
    <property type="match status" value="1"/>
</dbReference>
<keyword evidence="2" id="KW-1133">Transmembrane helix</keyword>
<gene>
    <name evidence="4" type="ORF">CUN49_04540</name>
</gene>
<dbReference type="InterPro" id="IPR013783">
    <property type="entry name" value="Ig-like_fold"/>
</dbReference>
<dbReference type="PROSITE" id="PS50234">
    <property type="entry name" value="VWFA"/>
    <property type="match status" value="2"/>
</dbReference>
<protein>
    <recommendedName>
        <fullName evidence="3">VWFA domain-containing protein</fullName>
    </recommendedName>
</protein>
<dbReference type="SUPFAM" id="SSF52317">
    <property type="entry name" value="Class I glutamine amidotransferase-like"/>
    <property type="match status" value="1"/>
</dbReference>
<dbReference type="AlphaFoldDB" id="A0A2M8PGD2"/>
<dbReference type="Gene3D" id="2.60.40.10">
    <property type="entry name" value="Immunoglobulins"/>
    <property type="match status" value="1"/>
</dbReference>
<dbReference type="Pfam" id="PF13519">
    <property type="entry name" value="VWA_2"/>
    <property type="match status" value="1"/>
</dbReference>
<organism evidence="4 5">
    <name type="scientific">Candidatus Thermofonsia Clade 1 bacterium</name>
    <dbReference type="NCBI Taxonomy" id="2364210"/>
    <lineage>
        <taxon>Bacteria</taxon>
        <taxon>Bacillati</taxon>
        <taxon>Chloroflexota</taxon>
        <taxon>Candidatus Thermofontia</taxon>
        <taxon>Candidatus Thermofonsia Clade 1</taxon>
    </lineage>
</organism>
<feature type="region of interest" description="Disordered" evidence="1">
    <location>
        <begin position="902"/>
        <end position="972"/>
    </location>
</feature>
<dbReference type="PANTHER" id="PTHR37947:SF2">
    <property type="entry name" value="VON WILLEBRAND FACTOR TYPE A"/>
    <property type="match status" value="1"/>
</dbReference>
<feature type="transmembrane region" description="Helical" evidence="2">
    <location>
        <begin position="35"/>
        <end position="54"/>
    </location>
</feature>
<sequence>MQFATPEALLLALLIPFFVWYGLPRLPYRRRRDTISLILRLIIVVLIILSLAGLQTVQASDKLAVVFLVDASDSIDAAARARAEQYIREAMARMAPEDRAGIVVFGKNALVERPVSTAKEFSGIASTPVRLDTNLAEAIRLGLAMFPADAARRLVLLSDGVETLGNAVEAARLAAALGVPIDIVPLRRAPSPEVLITDLRLPANVNQGEEFDLGVTIESQMATPANITVLSRGTLIRTLTVNLQAGVNNFVLSPLRVPQQGFTDLQVRVDPLQAEQSDTFYQNNALAGFVEVTGPPRVLIIAQNPAEAAALLPAMRQAGLTVDVRAPADLPIGIAPLAAYKAVVLANVSATELSEQRMRVLQAYVRDLGGGLVVIGGPNSYGVGGYYQTPLEETLPVEMQLKDQQRIPRLTIIYVIDRSGSMEAASASGVTLLELAKEAARRSINFLFERDRVGVLSFDSNPQWLVPIQHVANRAAIIQQIGALRPGGGTDIYAALRELLRTLPSDPSTLKHVILLTDGIADEAGIVETVRALNEQHGITVTSIGIGNSVPPFMQEIARVGKGAYYNLVDVQNIPQIFAAETVLATRSYIVEEPFVPVLTANSPIMRGIESVPPLLGYVATSAKPTATVILTATAKDYNDPLLVSWQYGLGRVVAWTSDATTRWAQAWTEWEGFQRFWSQVIRSTILEGLNSALETRVEQREGRSVLIVEARDDQGAFLNGLSLSASVVDPTLGGQSLTLRQVAPGRYEAEFDANREGAYFIRIAGAQGSAEAGLGVAQTAGWVLSYSPEYRLRETDTALLEALAELTGGRNIADTPERAFRHDVQQVRGVASLAPWLLLLAVLLLPFDIAVRRVVITPTDLQKLRAWAQQRLGIKLGSSQAEQVQSARLAALKGAKLRATSSAPALGSSDLRPTADATANQPSASQAQPERAPSGPREASKPPAAPQPTAQSGSLAARLAEKRRQQRKDDN</sequence>
<evidence type="ECO:0000313" key="5">
    <source>
        <dbReference type="Proteomes" id="UP000229681"/>
    </source>
</evidence>
<dbReference type="CDD" id="cd00198">
    <property type="entry name" value="vWFA"/>
    <property type="match status" value="1"/>
</dbReference>